<sequence>MSVSEDLRKFYSKMVTEVTDLVLHPDDLGNKVNDLVEDVIASEVHPEIDEWMGRQFFPGFRAKTAEFCFENWSPKKGDVLVASFMKTGTHWVREIVRQLFYQHDKELVDVTKKIGFFFAYLESGLPCKFDVVDDLPFPRRIFGSHMPAELINVEKYVANGVKIIYVYRNPKDQLVSFFHFMQSMQFQDTQKWQQIFPSNWNKFYDSFTNGEQPIGLEKGQTYVDHILSWYKHYNNDSVLFVKYEDLKKDPHSMISRIANFAEVDVTKDDVTAIVENTSFKKMKENADKEETAAQSGEKMLTIFRNGKTGGWKDYFTVAQSEKMDRMFQKLDGTDIFFNYE</sequence>
<organism evidence="5 6">
    <name type="scientific">Ciona savignyi</name>
    <name type="common">Pacific transparent sea squirt</name>
    <dbReference type="NCBI Taxonomy" id="51511"/>
    <lineage>
        <taxon>Eukaryota</taxon>
        <taxon>Metazoa</taxon>
        <taxon>Chordata</taxon>
        <taxon>Tunicata</taxon>
        <taxon>Ascidiacea</taxon>
        <taxon>Phlebobranchia</taxon>
        <taxon>Cionidae</taxon>
        <taxon>Ciona</taxon>
    </lineage>
</organism>
<dbReference type="GO" id="GO:0008146">
    <property type="term" value="F:sulfotransferase activity"/>
    <property type="evidence" value="ECO:0007669"/>
    <property type="project" value="InterPro"/>
</dbReference>
<dbReference type="InterPro" id="IPR027417">
    <property type="entry name" value="P-loop_NTPase"/>
</dbReference>
<protein>
    <recommendedName>
        <fullName evidence="3">Sulfotransferase</fullName>
        <ecNumber evidence="3">2.8.2.-</ecNumber>
    </recommendedName>
</protein>
<dbReference type="GeneTree" id="ENSGT00940000163815"/>
<dbReference type="InParanoid" id="H2Z405"/>
<dbReference type="PANTHER" id="PTHR11783">
    <property type="entry name" value="SULFOTRANSFERASE SULT"/>
    <property type="match status" value="1"/>
</dbReference>
<keyword evidence="2 3" id="KW-0808">Transferase</keyword>
<accession>H2Z405</accession>
<dbReference type="eggNOG" id="KOG1584">
    <property type="taxonomic scope" value="Eukaryota"/>
</dbReference>
<dbReference type="Ensembl" id="ENSCSAVT00000012460.1">
    <property type="protein sequence ID" value="ENSCSAVP00000012317.1"/>
    <property type="gene ID" value="ENSCSAVG00000007248.1"/>
</dbReference>
<reference evidence="6" key="1">
    <citation type="submission" date="2003-08" db="EMBL/GenBank/DDBJ databases">
        <authorList>
            <person name="Birren B."/>
            <person name="Nusbaum C."/>
            <person name="Abebe A."/>
            <person name="Abouelleil A."/>
            <person name="Adekoya E."/>
            <person name="Ait-zahra M."/>
            <person name="Allen N."/>
            <person name="Allen T."/>
            <person name="An P."/>
            <person name="Anderson M."/>
            <person name="Anderson S."/>
            <person name="Arachchi H."/>
            <person name="Armbruster J."/>
            <person name="Bachantsang P."/>
            <person name="Baldwin J."/>
            <person name="Barry A."/>
            <person name="Bayul T."/>
            <person name="Blitshsteyn B."/>
            <person name="Bloom T."/>
            <person name="Blye J."/>
            <person name="Boguslavskiy L."/>
            <person name="Borowsky M."/>
            <person name="Boukhgalter B."/>
            <person name="Brunache A."/>
            <person name="Butler J."/>
            <person name="Calixte N."/>
            <person name="Calvo S."/>
            <person name="Camarata J."/>
            <person name="Campo K."/>
            <person name="Chang J."/>
            <person name="Cheshatsang Y."/>
            <person name="Citroen M."/>
            <person name="Collymore A."/>
            <person name="Considine T."/>
            <person name="Cook A."/>
            <person name="Cooke P."/>
            <person name="Corum B."/>
            <person name="Cuomo C."/>
            <person name="David R."/>
            <person name="Dawoe T."/>
            <person name="Degray S."/>
            <person name="Dodge S."/>
            <person name="Dooley K."/>
            <person name="Dorje P."/>
            <person name="Dorjee K."/>
            <person name="Dorris L."/>
            <person name="Duffey N."/>
            <person name="Dupes A."/>
            <person name="Elkins T."/>
            <person name="Engels R."/>
            <person name="Erickson J."/>
            <person name="Farina A."/>
            <person name="Faro S."/>
            <person name="Ferreira P."/>
            <person name="Fischer H."/>
            <person name="Fitzgerald M."/>
            <person name="Foley K."/>
            <person name="Gage D."/>
            <person name="Galagan J."/>
            <person name="Gearin G."/>
            <person name="Gnerre S."/>
            <person name="Gnirke A."/>
            <person name="Goyette A."/>
            <person name="Graham J."/>
            <person name="Grandbois E."/>
            <person name="Gyaltsen K."/>
            <person name="Hafez N."/>
            <person name="Hagopian D."/>
            <person name="Hagos B."/>
            <person name="Hall J."/>
            <person name="Hatcher B."/>
            <person name="Heller A."/>
            <person name="Higgins H."/>
            <person name="Honan T."/>
            <person name="Horn A."/>
            <person name="Houde N."/>
            <person name="Hughes L."/>
            <person name="Hulme W."/>
            <person name="Husby E."/>
            <person name="Iliev I."/>
            <person name="Jaffe D."/>
            <person name="Jones C."/>
            <person name="Kamal M."/>
            <person name="Kamat A."/>
            <person name="Kamvysselis M."/>
            <person name="Karlsson E."/>
            <person name="Kells C."/>
            <person name="Kieu A."/>
            <person name="Kisner P."/>
            <person name="Kodira C."/>
            <person name="Kulbokas E."/>
            <person name="Labutti K."/>
            <person name="Lama D."/>
            <person name="Landers T."/>
            <person name="Leger J."/>
            <person name="Levine S."/>
            <person name="Lewis D."/>
            <person name="Lewis T."/>
            <person name="Lindblad-toh K."/>
            <person name="Liu X."/>
            <person name="Lokyitsang T."/>
            <person name="Lokyitsang Y."/>
            <person name="Lucien O."/>
            <person name="Lui A."/>
            <person name="Ma L.J."/>
            <person name="Mabbitt R."/>
            <person name="Macdonald J."/>
            <person name="Maclean C."/>
            <person name="Major J."/>
            <person name="Manning J."/>
            <person name="Marabella R."/>
            <person name="Maru K."/>
            <person name="Matthews C."/>
            <person name="Mauceli E."/>
            <person name="Mccarthy M."/>
            <person name="Mcdonough S."/>
            <person name="Mcghee T."/>
            <person name="Meldrim J."/>
            <person name="Meneus L."/>
            <person name="Mesirov J."/>
            <person name="Mihalev A."/>
            <person name="Mihova T."/>
            <person name="Mikkelsen T."/>
            <person name="Mlenga V."/>
            <person name="Moru K."/>
            <person name="Mozes J."/>
            <person name="Mulrain L."/>
            <person name="Munson G."/>
            <person name="Naylor J."/>
            <person name="Newes C."/>
            <person name="Nguyen C."/>
            <person name="Nguyen N."/>
            <person name="Nguyen T."/>
            <person name="Nicol R."/>
            <person name="Nielsen C."/>
            <person name="Nizzari M."/>
            <person name="Norbu C."/>
            <person name="Norbu N."/>
            <person name="O'donnell P."/>
            <person name="Okoawo O."/>
            <person name="O'leary S."/>
            <person name="Omotosho B."/>
            <person name="O'neill K."/>
            <person name="Osman S."/>
            <person name="Parker S."/>
            <person name="Perrin D."/>
            <person name="Phunkhang P."/>
            <person name="Piqani B."/>
            <person name="Purcell S."/>
            <person name="Rachupka T."/>
            <person name="Ramasamy U."/>
            <person name="Rameau R."/>
            <person name="Ray V."/>
            <person name="Raymond C."/>
            <person name="Retta R."/>
            <person name="Richardson S."/>
            <person name="Rise C."/>
            <person name="Rodriguez J."/>
            <person name="Rogers J."/>
            <person name="Rogov P."/>
            <person name="Rutman M."/>
            <person name="Schupbach R."/>
            <person name="Seaman C."/>
            <person name="Settipalli S."/>
            <person name="Sharpe T."/>
            <person name="Sheridan J."/>
            <person name="Sherpa N."/>
            <person name="Shi J."/>
            <person name="Smirnov S."/>
            <person name="Smith C."/>
            <person name="Sougnez C."/>
            <person name="Spencer B."/>
            <person name="Stalker J."/>
            <person name="Stange-thomann N."/>
            <person name="Stavropoulos S."/>
            <person name="Stetson K."/>
            <person name="Stone C."/>
            <person name="Stone S."/>
            <person name="Stubbs M."/>
            <person name="Talamas J."/>
            <person name="Tchuinga P."/>
            <person name="Tenzing P."/>
            <person name="Tesfaye S."/>
            <person name="Theodore J."/>
            <person name="Thoulutsang Y."/>
            <person name="Topham K."/>
            <person name="Towey S."/>
            <person name="Tsamla T."/>
            <person name="Tsomo N."/>
            <person name="Vallee D."/>
            <person name="Vassiliev H."/>
            <person name="Venkataraman V."/>
            <person name="Vinson J."/>
            <person name="Vo A."/>
            <person name="Wade C."/>
            <person name="Wang S."/>
            <person name="Wangchuk T."/>
            <person name="Wangdi T."/>
            <person name="Whittaker C."/>
            <person name="Wilkinson J."/>
            <person name="Wu Y."/>
            <person name="Wyman D."/>
            <person name="Yadav S."/>
            <person name="Yang S."/>
            <person name="Yang X."/>
            <person name="Yeager S."/>
            <person name="Yee E."/>
            <person name="Young G."/>
            <person name="Zainoun J."/>
            <person name="Zembeck L."/>
            <person name="Zimmer A."/>
            <person name="Zody M."/>
            <person name="Lander E."/>
        </authorList>
    </citation>
    <scope>NUCLEOTIDE SEQUENCE [LARGE SCALE GENOMIC DNA]</scope>
</reference>
<reference evidence="5" key="3">
    <citation type="submission" date="2025-09" db="UniProtKB">
        <authorList>
            <consortium name="Ensembl"/>
        </authorList>
    </citation>
    <scope>IDENTIFICATION</scope>
</reference>
<name>H2Z405_CIOSA</name>
<reference evidence="5" key="2">
    <citation type="submission" date="2025-08" db="UniProtKB">
        <authorList>
            <consortium name="Ensembl"/>
        </authorList>
    </citation>
    <scope>IDENTIFICATION</scope>
</reference>
<evidence type="ECO:0000313" key="5">
    <source>
        <dbReference type="Ensembl" id="ENSCSAVP00000012317.1"/>
    </source>
</evidence>
<dbReference type="Pfam" id="PF00685">
    <property type="entry name" value="Sulfotransfer_1"/>
    <property type="match status" value="1"/>
</dbReference>
<dbReference type="Gene3D" id="3.40.50.300">
    <property type="entry name" value="P-loop containing nucleotide triphosphate hydrolases"/>
    <property type="match status" value="1"/>
</dbReference>
<evidence type="ECO:0000256" key="2">
    <source>
        <dbReference type="ARBA" id="ARBA00022679"/>
    </source>
</evidence>
<dbReference type="EC" id="2.8.2.-" evidence="3"/>
<feature type="domain" description="Sulfotransferase" evidence="4">
    <location>
        <begin position="77"/>
        <end position="329"/>
    </location>
</feature>
<dbReference type="SUPFAM" id="SSF52540">
    <property type="entry name" value="P-loop containing nucleoside triphosphate hydrolases"/>
    <property type="match status" value="1"/>
</dbReference>
<dbReference type="AlphaFoldDB" id="H2Z405"/>
<dbReference type="Proteomes" id="UP000007875">
    <property type="component" value="Unassembled WGS sequence"/>
</dbReference>
<evidence type="ECO:0000256" key="1">
    <source>
        <dbReference type="ARBA" id="ARBA00005771"/>
    </source>
</evidence>
<evidence type="ECO:0000313" key="6">
    <source>
        <dbReference type="Proteomes" id="UP000007875"/>
    </source>
</evidence>
<proteinExistence type="inferred from homology"/>
<dbReference type="OMA" id="FFFAYLE"/>
<evidence type="ECO:0000259" key="4">
    <source>
        <dbReference type="Pfam" id="PF00685"/>
    </source>
</evidence>
<comment type="similarity">
    <text evidence="1 3">Belongs to the sulfotransferase 1 family.</text>
</comment>
<evidence type="ECO:0000256" key="3">
    <source>
        <dbReference type="RuleBase" id="RU361155"/>
    </source>
</evidence>
<dbReference type="InterPro" id="IPR000863">
    <property type="entry name" value="Sulfotransferase_dom"/>
</dbReference>
<dbReference type="HOGENOM" id="CLU_027239_1_2_1"/>
<dbReference type="STRING" id="51511.ENSCSAVP00000012317"/>
<keyword evidence="6" id="KW-1185">Reference proteome</keyword>